<proteinExistence type="predicted"/>
<name>A0A2H1VI93_SPOFR</name>
<accession>A0A2H1VI93</accession>
<sequence length="172" mass="19773">MLEAHIHEQHSATHDAATRALLRDRHNISICNITPFIPEYNYHENSVDILFESLVPFDIFSHSLILKVRGGGTHIFPLWKRLTFKRLISTKSGFRNLNSSYKQLPKPATSVSPPMIFPVFLLFSSIFPHFFFAINLAEPSPTNAKPWKSVHAFWSYSVGKENPTYFDIIDNK</sequence>
<gene>
    <name evidence="1" type="ORF">SFRICE_016284</name>
</gene>
<dbReference type="EMBL" id="ODYU01002709">
    <property type="protein sequence ID" value="SOQ40555.1"/>
    <property type="molecule type" value="Genomic_DNA"/>
</dbReference>
<evidence type="ECO:0000313" key="1">
    <source>
        <dbReference type="EMBL" id="SOQ40555.1"/>
    </source>
</evidence>
<protein>
    <submittedName>
        <fullName evidence="1">SFRICE_016284</fullName>
    </submittedName>
</protein>
<reference evidence="1" key="1">
    <citation type="submission" date="2016-07" db="EMBL/GenBank/DDBJ databases">
        <authorList>
            <person name="Bretaudeau A."/>
        </authorList>
    </citation>
    <scope>NUCLEOTIDE SEQUENCE</scope>
    <source>
        <strain evidence="1">Rice</strain>
        <tissue evidence="1">Whole body</tissue>
    </source>
</reference>
<organism evidence="1">
    <name type="scientific">Spodoptera frugiperda</name>
    <name type="common">Fall armyworm</name>
    <dbReference type="NCBI Taxonomy" id="7108"/>
    <lineage>
        <taxon>Eukaryota</taxon>
        <taxon>Metazoa</taxon>
        <taxon>Ecdysozoa</taxon>
        <taxon>Arthropoda</taxon>
        <taxon>Hexapoda</taxon>
        <taxon>Insecta</taxon>
        <taxon>Pterygota</taxon>
        <taxon>Neoptera</taxon>
        <taxon>Endopterygota</taxon>
        <taxon>Lepidoptera</taxon>
        <taxon>Glossata</taxon>
        <taxon>Ditrysia</taxon>
        <taxon>Noctuoidea</taxon>
        <taxon>Noctuidae</taxon>
        <taxon>Amphipyrinae</taxon>
        <taxon>Spodoptera</taxon>
    </lineage>
</organism>
<dbReference type="AlphaFoldDB" id="A0A2H1VI93"/>